<evidence type="ECO:0000256" key="1">
    <source>
        <dbReference type="SAM" id="MobiDB-lite"/>
    </source>
</evidence>
<dbReference type="STRING" id="1123281.SAMN02745180_02165"/>
<evidence type="ECO:0000259" key="3">
    <source>
        <dbReference type="Pfam" id="PF19481"/>
    </source>
</evidence>
<name>A0A1M5YFF1_9FIRM</name>
<feature type="domain" description="Replication initiator A N-terminal" evidence="2">
    <location>
        <begin position="18"/>
        <end position="92"/>
    </location>
</feature>
<evidence type="ECO:0000313" key="4">
    <source>
        <dbReference type="EMBL" id="SHI10767.1"/>
    </source>
</evidence>
<accession>A0A1M5YFF1</accession>
<dbReference type="AlphaFoldDB" id="A0A1M5YFF1"/>
<dbReference type="OrthoDB" id="1695311at2"/>
<feature type="compositionally biased region" description="Polar residues" evidence="1">
    <location>
        <begin position="142"/>
        <end position="170"/>
    </location>
</feature>
<dbReference type="InterPro" id="IPR010724">
    <property type="entry name" value="RepA_N"/>
</dbReference>
<sequence length="306" mass="35636">MAEVSFNYYHGKESEQFSFFRIPKVLYIDPIFKNLSSDAKVLYGILLDRMELSMKNGWVDENNRVYIYFTIESIMEVMGWGNKKSVKVLSELDTEKGIGLIEKQRQGQGKPTKIYVKNFIVDNFSEMSKGNFKKCQKDNSRNVENTSQEMSKGQGNNTNINNTEFSDTNPILSSEEKENRLGFDRSKINKAEMYRDIIYKNMEYYHYKRYGRYSIDDIDNIVELMVDVCVQEGGTVPINGNQMPVEIVKSRFLKLSSGHIEYIMNSLEDNPSEVRNIRNYLLTTIYNAVNTMSQYYRSLVNYNENG</sequence>
<dbReference type="Pfam" id="PF19481">
    <property type="entry name" value="DUF6017"/>
    <property type="match status" value="1"/>
</dbReference>
<keyword evidence="5" id="KW-1185">Reference proteome</keyword>
<dbReference type="InterPro" id="IPR046059">
    <property type="entry name" value="DUF6017"/>
</dbReference>
<dbReference type="RefSeq" id="WP_072744809.1">
    <property type="nucleotide sequence ID" value="NZ_FQXR01000011.1"/>
</dbReference>
<dbReference type="EMBL" id="FQXR01000011">
    <property type="protein sequence ID" value="SHI10767.1"/>
    <property type="molecule type" value="Genomic_DNA"/>
</dbReference>
<organism evidence="4 5">
    <name type="scientific">Sporanaerobacter acetigenes DSM 13106</name>
    <dbReference type="NCBI Taxonomy" id="1123281"/>
    <lineage>
        <taxon>Bacteria</taxon>
        <taxon>Bacillati</taxon>
        <taxon>Bacillota</taxon>
        <taxon>Tissierellia</taxon>
        <taxon>Tissierellales</taxon>
        <taxon>Sporanaerobacteraceae</taxon>
        <taxon>Sporanaerobacter</taxon>
    </lineage>
</organism>
<dbReference type="Proteomes" id="UP000184389">
    <property type="component" value="Unassembled WGS sequence"/>
</dbReference>
<gene>
    <name evidence="4" type="ORF">SAMN02745180_02165</name>
</gene>
<evidence type="ECO:0000313" key="5">
    <source>
        <dbReference type="Proteomes" id="UP000184389"/>
    </source>
</evidence>
<dbReference type="Pfam" id="PF06970">
    <property type="entry name" value="RepA_N"/>
    <property type="match status" value="1"/>
</dbReference>
<reference evidence="4 5" key="1">
    <citation type="submission" date="2016-11" db="EMBL/GenBank/DDBJ databases">
        <authorList>
            <person name="Jaros S."/>
            <person name="Januszkiewicz K."/>
            <person name="Wedrychowicz H."/>
        </authorList>
    </citation>
    <scope>NUCLEOTIDE SEQUENCE [LARGE SCALE GENOMIC DNA]</scope>
    <source>
        <strain evidence="4 5">DSM 13106</strain>
    </source>
</reference>
<evidence type="ECO:0000259" key="2">
    <source>
        <dbReference type="Pfam" id="PF06970"/>
    </source>
</evidence>
<feature type="region of interest" description="Disordered" evidence="1">
    <location>
        <begin position="135"/>
        <end position="170"/>
    </location>
</feature>
<protein>
    <submittedName>
        <fullName evidence="4">Replication initiator protein A (RepA) N-terminus</fullName>
    </submittedName>
</protein>
<proteinExistence type="predicted"/>
<feature type="domain" description="DUF6017" evidence="3">
    <location>
        <begin position="178"/>
        <end position="303"/>
    </location>
</feature>